<evidence type="ECO:0000256" key="1">
    <source>
        <dbReference type="SAM" id="MobiDB-lite"/>
    </source>
</evidence>
<organism evidence="3 4">
    <name type="scientific">Terfezia boudieri ATCC MYA-4762</name>
    <dbReference type="NCBI Taxonomy" id="1051890"/>
    <lineage>
        <taxon>Eukaryota</taxon>
        <taxon>Fungi</taxon>
        <taxon>Dikarya</taxon>
        <taxon>Ascomycota</taxon>
        <taxon>Pezizomycotina</taxon>
        <taxon>Pezizomycetes</taxon>
        <taxon>Pezizales</taxon>
        <taxon>Pezizaceae</taxon>
        <taxon>Terfezia</taxon>
    </lineage>
</organism>
<proteinExistence type="predicted"/>
<accession>A0A3N4LBQ7</accession>
<keyword evidence="4" id="KW-1185">Reference proteome</keyword>
<dbReference type="STRING" id="1051890.A0A3N4LBQ7"/>
<evidence type="ECO:0000313" key="3">
    <source>
        <dbReference type="EMBL" id="RPB18882.1"/>
    </source>
</evidence>
<gene>
    <name evidence="3" type="ORF">L211DRAFT_899537</name>
</gene>
<feature type="domain" description="PD-(D/E)XK nuclease-like" evidence="2">
    <location>
        <begin position="261"/>
        <end position="557"/>
    </location>
</feature>
<feature type="compositionally biased region" description="Basic residues" evidence="1">
    <location>
        <begin position="1"/>
        <end position="12"/>
    </location>
</feature>
<feature type="region of interest" description="Disordered" evidence="1">
    <location>
        <begin position="1"/>
        <end position="32"/>
    </location>
</feature>
<dbReference type="EMBL" id="ML121605">
    <property type="protein sequence ID" value="RPB18882.1"/>
    <property type="molecule type" value="Genomic_DNA"/>
</dbReference>
<sequence length="621" mass="69171">MARGGKQNHKSGARPLSEPFKHLRRQQSNNEIPRKSRIADWISSVAASSSLDVSAVTKVPLPTERVESIHQAIEAPRYKLRQTTQRRLKTENKTANLQNQTLKKPTYQQLTRPHKTAMWTRGARGAKRKAPVSPIVPSSTSSAVVNSTVIADDETTGYVHSLDAFGSDSMKIRSDPSRHTMQSTARVKRRRLKQCVPKISFRRPKSIPPYIIKLRKLLLQAAEIQIAVIPALLREDLEKEYGDELCDVLPEAIWDLDANLRQPKASALLLHVLELFETARDMHQGNNDEVDWYSVIRKALSGVRAMEPNDDRFRDLKAGSFTSKPISTVHLPIYQPTKKRIASVKVDLAMYYDDEDDFLSRILPNTYEKRPSKLCPLESEEDDTLIAIPVEVKTYAGVANQAEFQLSVCANALLEIREMWTAACLAHVRAGKVNDNYTCALNPSVVVALSVYDHHWTFYILYREEANANAGREGCTGLAPILEQPEDITIAGGEISANAIGLTNLGGAQMDIEKESSAHAPCIVHGPFPAGHTATLLGTFQLVRFIGVLRKWVAEEWMMTIEEGCYEPGTQGISNKNKDSGDICSINPVILPFKKHKPKSHGHPTVATQEPPAKTLHMPTH</sequence>
<dbReference type="InterPro" id="IPR046797">
    <property type="entry name" value="PDDEXK_12"/>
</dbReference>
<evidence type="ECO:0000313" key="4">
    <source>
        <dbReference type="Proteomes" id="UP000267821"/>
    </source>
</evidence>
<dbReference type="OrthoDB" id="5341594at2759"/>
<name>A0A3N4LBQ7_9PEZI</name>
<dbReference type="InParanoid" id="A0A3N4LBQ7"/>
<evidence type="ECO:0000259" key="2">
    <source>
        <dbReference type="Pfam" id="PF20516"/>
    </source>
</evidence>
<protein>
    <recommendedName>
        <fullName evidence="2">PD-(D/E)XK nuclease-like domain-containing protein</fullName>
    </recommendedName>
</protein>
<feature type="region of interest" description="Disordered" evidence="1">
    <location>
        <begin position="596"/>
        <end position="621"/>
    </location>
</feature>
<dbReference type="AlphaFoldDB" id="A0A3N4LBQ7"/>
<dbReference type="Proteomes" id="UP000267821">
    <property type="component" value="Unassembled WGS sequence"/>
</dbReference>
<dbReference type="Pfam" id="PF20516">
    <property type="entry name" value="PDDEXK_12"/>
    <property type="match status" value="1"/>
</dbReference>
<reference evidence="3 4" key="1">
    <citation type="journal article" date="2018" name="Nat. Ecol. Evol.">
        <title>Pezizomycetes genomes reveal the molecular basis of ectomycorrhizal truffle lifestyle.</title>
        <authorList>
            <person name="Murat C."/>
            <person name="Payen T."/>
            <person name="Noel B."/>
            <person name="Kuo A."/>
            <person name="Morin E."/>
            <person name="Chen J."/>
            <person name="Kohler A."/>
            <person name="Krizsan K."/>
            <person name="Balestrini R."/>
            <person name="Da Silva C."/>
            <person name="Montanini B."/>
            <person name="Hainaut M."/>
            <person name="Levati E."/>
            <person name="Barry K.W."/>
            <person name="Belfiori B."/>
            <person name="Cichocki N."/>
            <person name="Clum A."/>
            <person name="Dockter R.B."/>
            <person name="Fauchery L."/>
            <person name="Guy J."/>
            <person name="Iotti M."/>
            <person name="Le Tacon F."/>
            <person name="Lindquist E.A."/>
            <person name="Lipzen A."/>
            <person name="Malagnac F."/>
            <person name="Mello A."/>
            <person name="Molinier V."/>
            <person name="Miyauchi S."/>
            <person name="Poulain J."/>
            <person name="Riccioni C."/>
            <person name="Rubini A."/>
            <person name="Sitrit Y."/>
            <person name="Splivallo R."/>
            <person name="Traeger S."/>
            <person name="Wang M."/>
            <person name="Zifcakova L."/>
            <person name="Wipf D."/>
            <person name="Zambonelli A."/>
            <person name="Paolocci F."/>
            <person name="Nowrousian M."/>
            <person name="Ottonello S."/>
            <person name="Baldrian P."/>
            <person name="Spatafora J.W."/>
            <person name="Henrissat B."/>
            <person name="Nagy L.G."/>
            <person name="Aury J.M."/>
            <person name="Wincker P."/>
            <person name="Grigoriev I.V."/>
            <person name="Bonfante P."/>
            <person name="Martin F.M."/>
        </authorList>
    </citation>
    <scope>NUCLEOTIDE SEQUENCE [LARGE SCALE GENOMIC DNA]</scope>
    <source>
        <strain evidence="3 4">ATCC MYA-4762</strain>
    </source>
</reference>
<feature type="region of interest" description="Disordered" evidence="1">
    <location>
        <begin position="119"/>
        <end position="138"/>
    </location>
</feature>